<dbReference type="EMBL" id="QXFU01002258">
    <property type="protein sequence ID" value="KAE8988232.1"/>
    <property type="molecule type" value="Genomic_DNA"/>
</dbReference>
<evidence type="ECO:0000256" key="1">
    <source>
        <dbReference type="SAM" id="MobiDB-lite"/>
    </source>
</evidence>
<organism evidence="2 3">
    <name type="scientific">Phytophthora rubi</name>
    <dbReference type="NCBI Taxonomy" id="129364"/>
    <lineage>
        <taxon>Eukaryota</taxon>
        <taxon>Sar</taxon>
        <taxon>Stramenopiles</taxon>
        <taxon>Oomycota</taxon>
        <taxon>Peronosporomycetes</taxon>
        <taxon>Peronosporales</taxon>
        <taxon>Peronosporaceae</taxon>
        <taxon>Phytophthora</taxon>
    </lineage>
</organism>
<accession>A0A6A3J1V2</accession>
<evidence type="ECO:0000313" key="2">
    <source>
        <dbReference type="EMBL" id="KAE8988232.1"/>
    </source>
</evidence>
<dbReference type="AlphaFoldDB" id="A0A6A3J1V2"/>
<proteinExistence type="predicted"/>
<sequence length="76" mass="8532">MPATSPRRVRVGLDRCSLLSDITAQQRQALLRLPVAREAPNPASDWVKMPLSASPNNQRTQLKRGRRPVLRFNPSS</sequence>
<reference evidence="2 3" key="1">
    <citation type="submission" date="2018-09" db="EMBL/GenBank/DDBJ databases">
        <title>Genomic investigation of the strawberry pathogen Phytophthora fragariae indicates pathogenicity is determined by transcriptional variation in three key races.</title>
        <authorList>
            <person name="Adams T.M."/>
            <person name="Armitage A.D."/>
            <person name="Sobczyk M.K."/>
            <person name="Bates H.J."/>
            <person name="Dunwell J.M."/>
            <person name="Nellist C.F."/>
            <person name="Harrison R.J."/>
        </authorList>
    </citation>
    <scope>NUCLEOTIDE SEQUENCE [LARGE SCALE GENOMIC DNA]</scope>
    <source>
        <strain evidence="2 3">SCRP324</strain>
    </source>
</reference>
<gene>
    <name evidence="2" type="ORF">PR002_g21827</name>
</gene>
<comment type="caution">
    <text evidence="2">The sequence shown here is derived from an EMBL/GenBank/DDBJ whole genome shotgun (WGS) entry which is preliminary data.</text>
</comment>
<name>A0A6A3J1V2_9STRA</name>
<evidence type="ECO:0000313" key="3">
    <source>
        <dbReference type="Proteomes" id="UP000435112"/>
    </source>
</evidence>
<feature type="region of interest" description="Disordered" evidence="1">
    <location>
        <begin position="41"/>
        <end position="76"/>
    </location>
</feature>
<dbReference type="Proteomes" id="UP000435112">
    <property type="component" value="Unassembled WGS sequence"/>
</dbReference>
<protein>
    <submittedName>
        <fullName evidence="2">Uncharacterized protein</fullName>
    </submittedName>
</protein>